<accession>A0AA39RJU3</accession>
<dbReference type="Pfam" id="PF05623">
    <property type="entry name" value="DUF789"/>
    <property type="match status" value="2"/>
</dbReference>
<gene>
    <name evidence="1" type="ORF">LWI29_016239</name>
</gene>
<evidence type="ECO:0000313" key="1">
    <source>
        <dbReference type="EMBL" id="KAK0573960.1"/>
    </source>
</evidence>
<name>A0AA39RJU3_ACESA</name>
<dbReference type="PANTHER" id="PTHR31343">
    <property type="entry name" value="T15D22.8"/>
    <property type="match status" value="1"/>
</dbReference>
<reference evidence="1" key="1">
    <citation type="journal article" date="2022" name="Plant J.">
        <title>Strategies of tolerance reflected in two North American maple genomes.</title>
        <authorList>
            <person name="McEvoy S.L."/>
            <person name="Sezen U.U."/>
            <person name="Trouern-Trend A."/>
            <person name="McMahon S.M."/>
            <person name="Schaberg P.G."/>
            <person name="Yang J."/>
            <person name="Wegrzyn J.L."/>
            <person name="Swenson N.G."/>
        </authorList>
    </citation>
    <scope>NUCLEOTIDE SEQUENCE</scope>
    <source>
        <strain evidence="1">NS2018</strain>
    </source>
</reference>
<dbReference type="Proteomes" id="UP001168877">
    <property type="component" value="Unassembled WGS sequence"/>
</dbReference>
<proteinExistence type="predicted"/>
<keyword evidence="2" id="KW-1185">Reference proteome</keyword>
<organism evidence="1 2">
    <name type="scientific">Acer saccharum</name>
    <name type="common">Sugar maple</name>
    <dbReference type="NCBI Taxonomy" id="4024"/>
    <lineage>
        <taxon>Eukaryota</taxon>
        <taxon>Viridiplantae</taxon>
        <taxon>Streptophyta</taxon>
        <taxon>Embryophyta</taxon>
        <taxon>Tracheophyta</taxon>
        <taxon>Spermatophyta</taxon>
        <taxon>Magnoliopsida</taxon>
        <taxon>eudicotyledons</taxon>
        <taxon>Gunneridae</taxon>
        <taxon>Pentapetalae</taxon>
        <taxon>rosids</taxon>
        <taxon>malvids</taxon>
        <taxon>Sapindales</taxon>
        <taxon>Sapindaceae</taxon>
        <taxon>Hippocastanoideae</taxon>
        <taxon>Acereae</taxon>
        <taxon>Acer</taxon>
    </lineage>
</organism>
<dbReference type="EMBL" id="JAUESC010000387">
    <property type="protein sequence ID" value="KAK0573960.1"/>
    <property type="molecule type" value="Genomic_DNA"/>
</dbReference>
<reference evidence="1" key="2">
    <citation type="submission" date="2023-06" db="EMBL/GenBank/DDBJ databases">
        <authorList>
            <person name="Swenson N.G."/>
            <person name="Wegrzyn J.L."/>
            <person name="Mcevoy S.L."/>
        </authorList>
    </citation>
    <scope>NUCLEOTIDE SEQUENCE</scope>
    <source>
        <strain evidence="1">NS2018</strain>
        <tissue evidence="1">Leaf</tissue>
    </source>
</reference>
<dbReference type="PANTHER" id="PTHR31343:SF3">
    <property type="entry name" value="DUF789 DOMAIN-CONTAINING PROTEIN"/>
    <property type="match status" value="1"/>
</dbReference>
<dbReference type="AlphaFoldDB" id="A0AA39RJU3"/>
<dbReference type="InterPro" id="IPR008507">
    <property type="entry name" value="DUF789"/>
</dbReference>
<sequence length="146" mass="16709">MSKWDLKETSKSSHSNIQSFIDSVTPTVPTTTQQGKVTEKVEECFSFKDLWEFYLGWSIYGHLPNSTEEEENMSGGSKGNNLGIEIKIPPFAMASYKMFGTLWTNPGSSDQNTIHSHLNAAASWLNQQNFLHSDFNFFVSRRQRRY</sequence>
<protein>
    <submittedName>
        <fullName evidence="1">Uncharacterized protein</fullName>
    </submittedName>
</protein>
<comment type="caution">
    <text evidence="1">The sequence shown here is derived from an EMBL/GenBank/DDBJ whole genome shotgun (WGS) entry which is preliminary data.</text>
</comment>
<evidence type="ECO:0000313" key="2">
    <source>
        <dbReference type="Proteomes" id="UP001168877"/>
    </source>
</evidence>